<organism evidence="4 5">
    <name type="scientific">Marinoscillum luteum</name>
    <dbReference type="NCBI Taxonomy" id="861051"/>
    <lineage>
        <taxon>Bacteria</taxon>
        <taxon>Pseudomonadati</taxon>
        <taxon>Bacteroidota</taxon>
        <taxon>Cytophagia</taxon>
        <taxon>Cytophagales</taxon>
        <taxon>Reichenbachiellaceae</taxon>
        <taxon>Marinoscillum</taxon>
    </lineage>
</organism>
<dbReference type="PROSITE" id="PS50930">
    <property type="entry name" value="HTH_LYTTR"/>
    <property type="match status" value="1"/>
</dbReference>
<name>A0ABW7NAU2_9BACT</name>
<dbReference type="PANTHER" id="PTHR37299">
    <property type="entry name" value="TRANSCRIPTIONAL REGULATOR-RELATED"/>
    <property type="match status" value="1"/>
</dbReference>
<dbReference type="InterPro" id="IPR046947">
    <property type="entry name" value="LytR-like"/>
</dbReference>
<comment type="caution">
    <text evidence="4">The sequence shown here is derived from an EMBL/GenBank/DDBJ whole genome shotgun (WGS) entry which is preliminary data.</text>
</comment>
<dbReference type="Gene3D" id="3.40.50.2300">
    <property type="match status" value="1"/>
</dbReference>
<dbReference type="InterPro" id="IPR001789">
    <property type="entry name" value="Sig_transdc_resp-reg_receiver"/>
</dbReference>
<reference evidence="4 5" key="1">
    <citation type="journal article" date="2013" name="Int. J. Syst. Evol. Microbiol.">
        <title>Marinoscillum luteum sp. nov., isolated from marine sediment.</title>
        <authorList>
            <person name="Cha I.T."/>
            <person name="Park S.J."/>
            <person name="Kim S.J."/>
            <person name="Kim J.G."/>
            <person name="Jung M.Y."/>
            <person name="Shin K.S."/>
            <person name="Kwon K.K."/>
            <person name="Yang S.H."/>
            <person name="Seo Y.S."/>
            <person name="Rhee S.K."/>
        </authorList>
    </citation>
    <scope>NUCLEOTIDE SEQUENCE [LARGE SCALE GENOMIC DNA]</scope>
    <source>
        <strain evidence="4 5">KCTC 23939</strain>
    </source>
</reference>
<keyword evidence="1" id="KW-0597">Phosphoprotein</keyword>
<feature type="domain" description="Response regulatory" evidence="2">
    <location>
        <begin position="3"/>
        <end position="116"/>
    </location>
</feature>
<dbReference type="SMART" id="SM00448">
    <property type="entry name" value="REC"/>
    <property type="match status" value="1"/>
</dbReference>
<feature type="modified residue" description="4-aspartylphosphate" evidence="1">
    <location>
        <position position="56"/>
    </location>
</feature>
<dbReference type="PANTHER" id="PTHR37299:SF1">
    <property type="entry name" value="STAGE 0 SPORULATION PROTEIN A HOMOLOG"/>
    <property type="match status" value="1"/>
</dbReference>
<keyword evidence="5" id="KW-1185">Reference proteome</keyword>
<evidence type="ECO:0000259" key="2">
    <source>
        <dbReference type="PROSITE" id="PS50110"/>
    </source>
</evidence>
<proteinExistence type="predicted"/>
<evidence type="ECO:0000313" key="4">
    <source>
        <dbReference type="EMBL" id="MFH6984472.1"/>
    </source>
</evidence>
<evidence type="ECO:0000313" key="5">
    <source>
        <dbReference type="Proteomes" id="UP001610063"/>
    </source>
</evidence>
<feature type="domain" description="HTH LytTR-type" evidence="3">
    <location>
        <begin position="146"/>
        <end position="253"/>
    </location>
</feature>
<accession>A0ABW7NAU2</accession>
<dbReference type="SMART" id="SM00850">
    <property type="entry name" value="LytTR"/>
    <property type="match status" value="1"/>
</dbReference>
<sequence>MIHIAIVEDERLSAERLKVLVQELSPEYSVVALLDSVESTIQWLKDNSSPDLILLDIQLNDGVGFDLLADDLISCPVIFTTAYDEYAVKAFKYNSIDYLLKPIDRAELENALEKFKKYGERTVSPEVKDQFGQVSRMLSGSYKKRFLVKLGDRFQPFTVEDIAYFVSQNDLTCLVTRSGDKWPMDQSLDQLQELINPLDFFRINRKLIISLPAIKEIHSYFNSRLLLKLDPHADDEVIVSRERVANFKRWMDL</sequence>
<dbReference type="Pfam" id="PF00072">
    <property type="entry name" value="Response_reg"/>
    <property type="match status" value="1"/>
</dbReference>
<dbReference type="Proteomes" id="UP001610063">
    <property type="component" value="Unassembled WGS sequence"/>
</dbReference>
<evidence type="ECO:0000259" key="3">
    <source>
        <dbReference type="PROSITE" id="PS50930"/>
    </source>
</evidence>
<dbReference type="PROSITE" id="PS50110">
    <property type="entry name" value="RESPONSE_REGULATORY"/>
    <property type="match status" value="1"/>
</dbReference>
<evidence type="ECO:0000256" key="1">
    <source>
        <dbReference type="PROSITE-ProRule" id="PRU00169"/>
    </source>
</evidence>
<dbReference type="EMBL" id="JBIPKE010000017">
    <property type="protein sequence ID" value="MFH6984472.1"/>
    <property type="molecule type" value="Genomic_DNA"/>
</dbReference>
<protein>
    <submittedName>
        <fullName evidence="4">LytR/AlgR family response regulator transcription factor</fullName>
    </submittedName>
</protein>
<dbReference type="InterPro" id="IPR011006">
    <property type="entry name" value="CheY-like_superfamily"/>
</dbReference>
<dbReference type="InterPro" id="IPR007492">
    <property type="entry name" value="LytTR_DNA-bd_dom"/>
</dbReference>
<dbReference type="Gene3D" id="2.40.50.1020">
    <property type="entry name" value="LytTr DNA-binding domain"/>
    <property type="match status" value="1"/>
</dbReference>
<gene>
    <name evidence="4" type="ORF">ACHKAR_13545</name>
</gene>
<dbReference type="SUPFAM" id="SSF52172">
    <property type="entry name" value="CheY-like"/>
    <property type="match status" value="1"/>
</dbReference>
<dbReference type="RefSeq" id="WP_395417823.1">
    <property type="nucleotide sequence ID" value="NZ_JBIPKE010000017.1"/>
</dbReference>
<dbReference type="Pfam" id="PF04397">
    <property type="entry name" value="LytTR"/>
    <property type="match status" value="1"/>
</dbReference>